<dbReference type="Gene3D" id="3.30.565.10">
    <property type="entry name" value="Histidine kinase-like ATPase, C-terminal domain"/>
    <property type="match status" value="1"/>
</dbReference>
<dbReference type="InterPro" id="IPR000014">
    <property type="entry name" value="PAS"/>
</dbReference>
<dbReference type="SUPFAM" id="SSF55874">
    <property type="entry name" value="ATPase domain of HSP90 chaperone/DNA topoisomerase II/histidine kinase"/>
    <property type="match status" value="1"/>
</dbReference>
<dbReference type="Gene3D" id="3.30.450.20">
    <property type="entry name" value="PAS domain"/>
    <property type="match status" value="1"/>
</dbReference>
<feature type="transmembrane region" description="Helical" evidence="8">
    <location>
        <begin position="14"/>
        <end position="35"/>
    </location>
</feature>
<evidence type="ECO:0000256" key="3">
    <source>
        <dbReference type="ARBA" id="ARBA00022553"/>
    </source>
</evidence>
<proteinExistence type="predicted"/>
<evidence type="ECO:0000256" key="8">
    <source>
        <dbReference type="SAM" id="Phobius"/>
    </source>
</evidence>
<evidence type="ECO:0000313" key="13">
    <source>
        <dbReference type="Proteomes" id="UP000245390"/>
    </source>
</evidence>
<dbReference type="EC" id="2.7.13.3" evidence="2"/>
<dbReference type="InterPro" id="IPR035965">
    <property type="entry name" value="PAS-like_dom_sf"/>
</dbReference>
<evidence type="ECO:0000256" key="6">
    <source>
        <dbReference type="ARBA" id="ARBA00023012"/>
    </source>
</evidence>
<keyword evidence="5 12" id="KW-0418">Kinase</keyword>
<dbReference type="Gene3D" id="1.20.120.160">
    <property type="entry name" value="HPT domain"/>
    <property type="match status" value="1"/>
</dbReference>
<keyword evidence="3 7" id="KW-0597">Phosphoprotein</keyword>
<dbReference type="InterPro" id="IPR011006">
    <property type="entry name" value="CheY-like_superfamily"/>
</dbReference>
<accession>A0A316GCC7</accession>
<dbReference type="AlphaFoldDB" id="A0A316GCC7"/>
<name>A0A316GCC7_9RHOB</name>
<dbReference type="SMART" id="SM00091">
    <property type="entry name" value="PAS"/>
    <property type="match status" value="1"/>
</dbReference>
<dbReference type="NCBIfam" id="TIGR00229">
    <property type="entry name" value="sensory_box"/>
    <property type="match status" value="1"/>
</dbReference>
<keyword evidence="13" id="KW-1185">Reference proteome</keyword>
<dbReference type="InterPro" id="IPR003594">
    <property type="entry name" value="HATPase_dom"/>
</dbReference>
<dbReference type="Gene3D" id="3.40.50.2300">
    <property type="match status" value="1"/>
</dbReference>
<dbReference type="InterPro" id="IPR001789">
    <property type="entry name" value="Sig_transdc_resp-reg_receiver"/>
</dbReference>
<dbReference type="Proteomes" id="UP000245390">
    <property type="component" value="Unassembled WGS sequence"/>
</dbReference>
<dbReference type="SUPFAM" id="SSF47226">
    <property type="entry name" value="Histidine-containing phosphotransfer domain, HPT domain"/>
    <property type="match status" value="1"/>
</dbReference>
<dbReference type="SUPFAM" id="SSF55785">
    <property type="entry name" value="PYP-like sensor domain (PAS domain)"/>
    <property type="match status" value="1"/>
</dbReference>
<dbReference type="Pfam" id="PF02518">
    <property type="entry name" value="HATPase_c"/>
    <property type="match status" value="1"/>
</dbReference>
<feature type="domain" description="Histidine kinase" evidence="9">
    <location>
        <begin position="369"/>
        <end position="587"/>
    </location>
</feature>
<protein>
    <recommendedName>
        <fullName evidence="2">histidine kinase</fullName>
        <ecNumber evidence="2">2.7.13.3</ecNumber>
    </recommendedName>
</protein>
<dbReference type="InterPro" id="IPR004358">
    <property type="entry name" value="Sig_transdc_His_kin-like_C"/>
</dbReference>
<evidence type="ECO:0000256" key="2">
    <source>
        <dbReference type="ARBA" id="ARBA00012438"/>
    </source>
</evidence>
<dbReference type="SMART" id="SM00448">
    <property type="entry name" value="REC"/>
    <property type="match status" value="1"/>
</dbReference>
<comment type="caution">
    <text evidence="12">The sequence shown here is derived from an EMBL/GenBank/DDBJ whole genome shotgun (WGS) entry which is preliminary data.</text>
</comment>
<dbReference type="InterPro" id="IPR003661">
    <property type="entry name" value="HisK_dim/P_dom"/>
</dbReference>
<dbReference type="FunFam" id="3.30.565.10:FF:000010">
    <property type="entry name" value="Sensor histidine kinase RcsC"/>
    <property type="match status" value="1"/>
</dbReference>
<dbReference type="SUPFAM" id="SSF47384">
    <property type="entry name" value="Homodimeric domain of signal transducing histidine kinase"/>
    <property type="match status" value="1"/>
</dbReference>
<evidence type="ECO:0000259" key="10">
    <source>
        <dbReference type="PROSITE" id="PS50110"/>
    </source>
</evidence>
<gene>
    <name evidence="12" type="ORF">C8D95_102515</name>
</gene>
<reference evidence="12 13" key="1">
    <citation type="submission" date="2018-05" db="EMBL/GenBank/DDBJ databases">
        <title>Genomic Encyclopedia of Type Strains, Phase IV (KMG-IV): sequencing the most valuable type-strain genomes for metagenomic binning, comparative biology and taxonomic classification.</title>
        <authorList>
            <person name="Goeker M."/>
        </authorList>
    </citation>
    <scope>NUCLEOTIDE SEQUENCE [LARGE SCALE GENOMIC DNA]</scope>
    <source>
        <strain evidence="12 13">DSM 103371</strain>
    </source>
</reference>
<evidence type="ECO:0000256" key="7">
    <source>
        <dbReference type="PROSITE-ProRule" id="PRU00169"/>
    </source>
</evidence>
<dbReference type="PANTHER" id="PTHR43047">
    <property type="entry name" value="TWO-COMPONENT HISTIDINE PROTEIN KINASE"/>
    <property type="match status" value="1"/>
</dbReference>
<dbReference type="Pfam" id="PF00072">
    <property type="entry name" value="Response_reg"/>
    <property type="match status" value="1"/>
</dbReference>
<dbReference type="PROSITE" id="PS50110">
    <property type="entry name" value="RESPONSE_REGULATORY"/>
    <property type="match status" value="1"/>
</dbReference>
<organism evidence="12 13">
    <name type="scientific">Silicimonas algicola</name>
    <dbReference type="NCBI Taxonomy" id="1826607"/>
    <lineage>
        <taxon>Bacteria</taxon>
        <taxon>Pseudomonadati</taxon>
        <taxon>Pseudomonadota</taxon>
        <taxon>Alphaproteobacteria</taxon>
        <taxon>Rhodobacterales</taxon>
        <taxon>Paracoccaceae</taxon>
    </lineage>
</organism>
<dbReference type="EMBL" id="QGGV01000002">
    <property type="protein sequence ID" value="PWK57865.1"/>
    <property type="molecule type" value="Genomic_DNA"/>
</dbReference>
<evidence type="ECO:0000256" key="5">
    <source>
        <dbReference type="ARBA" id="ARBA00022777"/>
    </source>
</evidence>
<dbReference type="SMART" id="SM00388">
    <property type="entry name" value="HisKA"/>
    <property type="match status" value="1"/>
</dbReference>
<keyword evidence="8" id="KW-0472">Membrane</keyword>
<dbReference type="CDD" id="cd00082">
    <property type="entry name" value="HisKA"/>
    <property type="match status" value="1"/>
</dbReference>
<evidence type="ECO:0000313" key="12">
    <source>
        <dbReference type="EMBL" id="PWK57865.1"/>
    </source>
</evidence>
<evidence type="ECO:0000256" key="4">
    <source>
        <dbReference type="ARBA" id="ARBA00022679"/>
    </source>
</evidence>
<evidence type="ECO:0000259" key="9">
    <source>
        <dbReference type="PROSITE" id="PS50109"/>
    </source>
</evidence>
<dbReference type="PROSITE" id="PS50112">
    <property type="entry name" value="PAS"/>
    <property type="match status" value="1"/>
</dbReference>
<dbReference type="InterPro" id="IPR036641">
    <property type="entry name" value="HPT_dom_sf"/>
</dbReference>
<sequence length="839" mass="91346">MTAADLPTPRRTHVWVWGLLFALTVLASAMMIWILSADARHEIDRLATANSDSSQWSIAQIEVEFLAFESTVIKSIVGPEPDLAAVRRRFDVFYSRFQTFQEAGSLASVRGLPELQDTRRTIETFIDRTVPLIDGPPEALLDALPDIAEQLDAMHYDMRLIALQAVGVFATTAEMQRNRVAGALFDLGVIMFLLLATLMASVGALFILIQSSKRQTEEIATGRSRLQAMISSSIDAILVITPQGRIVDYNGAAERIFGYTRDEAVGANVAELMIPGHLRATVTKDMQRFLRTVSDPVAHRGADQYEVMNKAGEVLPVEFSISSADSAEGELIVAYIRDISDRVRAERELVTARDLAVAGEKAKAELLAVMSHEMRTPLNGVLGTLDLLSESGLDDRQMRYVRVMEASGRHLLEHVNNVLDISRVDAGMAEVAAEPFDVVDLVRSVADGMRAQAERRGNAIAVNVCREPRGRVVGDPSRLRQILFNLVGNANKFTDNGRITIEVEHAPDEGTVDFRVIDTGHGIAAEDIPRIFQDFVTLDASYQREVEGTGLGLGIVRRLVELMGGELGVESERGEGSVFWFRLPLCDAAAVLASRPRSTRVQAATGTAVSSAHVLVIEDNEINRMVVGEMLEQAGCSVTKAEDGLEGVERAALEPFDMILMDISMPRMDGIAATRRIRGGQGPNAQTPIIALTAHAMQDDVDRFLSAGMNDVLTKPLSRDRLYAVLRGPDRRVLSRISPAMTELIETLGRDKAMTVLEDARAMLTEGVGGLDLLARDEPGRSAMAAAAHKLAGSAGLVGYDDLRGILVEIERRGPTSSEADLTRMIARAREAVASLPAP</sequence>
<dbReference type="RefSeq" id="WP_109758431.1">
    <property type="nucleotide sequence ID" value="NZ_CP034588.1"/>
</dbReference>
<feature type="domain" description="PAS" evidence="11">
    <location>
        <begin position="222"/>
        <end position="275"/>
    </location>
</feature>
<dbReference type="Pfam" id="PF13426">
    <property type="entry name" value="PAS_9"/>
    <property type="match status" value="1"/>
</dbReference>
<feature type="domain" description="Response regulatory" evidence="10">
    <location>
        <begin position="613"/>
        <end position="730"/>
    </location>
</feature>
<feature type="transmembrane region" description="Helical" evidence="8">
    <location>
        <begin position="184"/>
        <end position="209"/>
    </location>
</feature>
<dbReference type="Gene3D" id="1.10.287.130">
    <property type="match status" value="1"/>
</dbReference>
<dbReference type="InterPro" id="IPR036097">
    <property type="entry name" value="HisK_dim/P_sf"/>
</dbReference>
<dbReference type="PROSITE" id="PS50109">
    <property type="entry name" value="HIS_KIN"/>
    <property type="match status" value="1"/>
</dbReference>
<dbReference type="CDD" id="cd00130">
    <property type="entry name" value="PAS"/>
    <property type="match status" value="1"/>
</dbReference>
<keyword evidence="4" id="KW-0808">Transferase</keyword>
<dbReference type="InterPro" id="IPR036890">
    <property type="entry name" value="HATPase_C_sf"/>
</dbReference>
<feature type="modified residue" description="4-aspartylphosphate" evidence="7">
    <location>
        <position position="662"/>
    </location>
</feature>
<dbReference type="OrthoDB" id="9801651at2"/>
<dbReference type="PRINTS" id="PR00344">
    <property type="entry name" value="BCTRLSENSOR"/>
</dbReference>
<keyword evidence="6" id="KW-0902">Two-component regulatory system</keyword>
<dbReference type="CDD" id="cd17546">
    <property type="entry name" value="REC_hyHK_CKI1_RcsC-like"/>
    <property type="match status" value="1"/>
</dbReference>
<evidence type="ECO:0000256" key="1">
    <source>
        <dbReference type="ARBA" id="ARBA00000085"/>
    </source>
</evidence>
<evidence type="ECO:0000259" key="11">
    <source>
        <dbReference type="PROSITE" id="PS50112"/>
    </source>
</evidence>
<dbReference type="CDD" id="cd16922">
    <property type="entry name" value="HATPase_EvgS-ArcB-TorS-like"/>
    <property type="match status" value="1"/>
</dbReference>
<comment type="catalytic activity">
    <reaction evidence="1">
        <text>ATP + protein L-histidine = ADP + protein N-phospho-L-histidine.</text>
        <dbReference type="EC" id="2.7.13.3"/>
    </reaction>
</comment>
<dbReference type="KEGG" id="salo:EF888_11630"/>
<dbReference type="GO" id="GO:0000155">
    <property type="term" value="F:phosphorelay sensor kinase activity"/>
    <property type="evidence" value="ECO:0007669"/>
    <property type="project" value="InterPro"/>
</dbReference>
<dbReference type="InterPro" id="IPR005467">
    <property type="entry name" value="His_kinase_dom"/>
</dbReference>
<dbReference type="SUPFAM" id="SSF52172">
    <property type="entry name" value="CheY-like"/>
    <property type="match status" value="1"/>
</dbReference>
<dbReference type="Pfam" id="PF00512">
    <property type="entry name" value="HisKA"/>
    <property type="match status" value="1"/>
</dbReference>
<keyword evidence="8" id="KW-0812">Transmembrane</keyword>
<dbReference type="SMART" id="SM00387">
    <property type="entry name" value="HATPase_c"/>
    <property type="match status" value="1"/>
</dbReference>
<keyword evidence="8" id="KW-1133">Transmembrane helix</keyword>